<dbReference type="Pfam" id="PF00155">
    <property type="entry name" value="Aminotran_1_2"/>
    <property type="match status" value="1"/>
</dbReference>
<accession>A0A5M3Z1T7</accession>
<reference evidence="3 4" key="1">
    <citation type="submission" date="2020-01" db="EMBL/GenBank/DDBJ databases">
        <title>Aspergillus terreus IFO 6365 whole genome shotgun sequence.</title>
        <authorList>
            <person name="Kanamasa S."/>
            <person name="Takahashi H."/>
        </authorList>
    </citation>
    <scope>NUCLEOTIDE SEQUENCE [LARGE SCALE GENOMIC DNA]</scope>
    <source>
        <strain evidence="3 4">IFO 6365</strain>
    </source>
</reference>
<dbReference type="PANTHER" id="PTHR43795:SF39">
    <property type="entry name" value="AMINOTRANSFERASE CLASS I_CLASSII DOMAIN-CONTAINING PROTEIN"/>
    <property type="match status" value="1"/>
</dbReference>
<dbReference type="SUPFAM" id="SSF53383">
    <property type="entry name" value="PLP-dependent transferases"/>
    <property type="match status" value="1"/>
</dbReference>
<keyword evidence="3" id="KW-0032">Aminotransferase</keyword>
<comment type="caution">
    <text evidence="3">The sequence shown here is derived from an EMBL/GenBank/DDBJ whole genome shotgun (WGS) entry which is preliminary data.</text>
</comment>
<gene>
    <name evidence="3" type="ORF">ATEIFO6365_0006053200</name>
</gene>
<dbReference type="EMBL" id="BLJY01000006">
    <property type="protein sequence ID" value="GFF17195.1"/>
    <property type="molecule type" value="Genomic_DNA"/>
</dbReference>
<dbReference type="GO" id="GO:0030170">
    <property type="term" value="F:pyridoxal phosphate binding"/>
    <property type="evidence" value="ECO:0007669"/>
    <property type="project" value="InterPro"/>
</dbReference>
<organism evidence="3 4">
    <name type="scientific">Aspergillus terreus</name>
    <dbReference type="NCBI Taxonomy" id="33178"/>
    <lineage>
        <taxon>Eukaryota</taxon>
        <taxon>Fungi</taxon>
        <taxon>Dikarya</taxon>
        <taxon>Ascomycota</taxon>
        <taxon>Pezizomycotina</taxon>
        <taxon>Eurotiomycetes</taxon>
        <taxon>Eurotiomycetidae</taxon>
        <taxon>Eurotiales</taxon>
        <taxon>Aspergillaceae</taxon>
        <taxon>Aspergillus</taxon>
        <taxon>Aspergillus subgen. Circumdati</taxon>
    </lineage>
</organism>
<name>A0A5M3Z1T7_ASPTE</name>
<dbReference type="PRINTS" id="PR00753">
    <property type="entry name" value="ACCSYNTHASE"/>
</dbReference>
<dbReference type="GO" id="GO:0006520">
    <property type="term" value="P:amino acid metabolic process"/>
    <property type="evidence" value="ECO:0007669"/>
    <property type="project" value="TreeGrafter"/>
</dbReference>
<dbReference type="Gene3D" id="3.40.640.10">
    <property type="entry name" value="Type I PLP-dependent aspartate aminotransferase-like (Major domain)"/>
    <property type="match status" value="1"/>
</dbReference>
<proteinExistence type="predicted"/>
<dbReference type="OrthoDB" id="7042322at2759"/>
<evidence type="ECO:0000313" key="3">
    <source>
        <dbReference type="EMBL" id="GFF17195.1"/>
    </source>
</evidence>
<dbReference type="GO" id="GO:0008483">
    <property type="term" value="F:transaminase activity"/>
    <property type="evidence" value="ECO:0007669"/>
    <property type="project" value="UniProtKB-KW"/>
</dbReference>
<evidence type="ECO:0000313" key="4">
    <source>
        <dbReference type="Proteomes" id="UP000452235"/>
    </source>
</evidence>
<dbReference type="AlphaFoldDB" id="A0A5M3Z1T7"/>
<dbReference type="InterPro" id="IPR015424">
    <property type="entry name" value="PyrdxlP-dep_Trfase"/>
</dbReference>
<dbReference type="PANTHER" id="PTHR43795">
    <property type="entry name" value="BIFUNCTIONAL ASPARTATE AMINOTRANSFERASE AND GLUTAMATE/ASPARTATE-PREPHENATE AMINOTRANSFERASE-RELATED"/>
    <property type="match status" value="1"/>
</dbReference>
<keyword evidence="3" id="KW-0808">Transferase</keyword>
<dbReference type="CDD" id="cd00609">
    <property type="entry name" value="AAT_like"/>
    <property type="match status" value="1"/>
</dbReference>
<evidence type="ECO:0000256" key="1">
    <source>
        <dbReference type="ARBA" id="ARBA00022898"/>
    </source>
</evidence>
<keyword evidence="1" id="KW-0663">Pyridoxal phosphate</keyword>
<dbReference type="Proteomes" id="UP000452235">
    <property type="component" value="Unassembled WGS sequence"/>
</dbReference>
<dbReference type="VEuPathDB" id="FungiDB:ATEG_03300"/>
<feature type="domain" description="Aminotransferase class I/classII large" evidence="2">
    <location>
        <begin position="75"/>
        <end position="412"/>
    </location>
</feature>
<dbReference type="InterPro" id="IPR050478">
    <property type="entry name" value="Ethylene_sulfur-biosynth"/>
</dbReference>
<dbReference type="InterPro" id="IPR015421">
    <property type="entry name" value="PyrdxlP-dep_Trfase_major"/>
</dbReference>
<evidence type="ECO:0000259" key="2">
    <source>
        <dbReference type="Pfam" id="PF00155"/>
    </source>
</evidence>
<dbReference type="InterPro" id="IPR015422">
    <property type="entry name" value="PyrdxlP-dep_Trfase_small"/>
</dbReference>
<dbReference type="Gene3D" id="3.90.1150.10">
    <property type="entry name" value="Aspartate Aminotransferase, domain 1"/>
    <property type="match status" value="1"/>
</dbReference>
<protein>
    <submittedName>
        <fullName evidence="3">Aspartate aminotransferase</fullName>
    </submittedName>
</protein>
<keyword evidence="4" id="KW-1185">Reference proteome</keyword>
<dbReference type="InterPro" id="IPR004839">
    <property type="entry name" value="Aminotransferase_I/II_large"/>
</dbReference>
<sequence>MLSSRGKQNAEIFNTPWRYAHPHTYDKETNPKGVISFGLAEHAPLRTDIAEYITNKVVFTEDSVGYKSASPAATRLPKALASHLNHLLRPISPIDPDDIIVASGATAIGSMLGFSLAEPSDGILVSRPVYGRFELDYGIEAGVQMVYADTDVDEAFSPAVVHKYRLALEDAKARGISVRAVIVVNPHNPVGRCYPVETLQAILSFCNEHRLHFISDEIYASCVFDSGDPNVEPFTSILSLSTPDLIAPDLVHVLYGLSKDFASGGLRLGFLITKNVDLRQSCKTILRLHNVSELAVTAAATMFEDTEFISQFTAKSQHLLAKTYRIITSMLDKEGIKYARGGNAGFFIYVDLSPYLPEGTQTAQEKEFALAQRFLDAGVFLHPGEEHSKTPGWFRMVFSQDEEVLEEGLRRIISVVRAVK</sequence>